<evidence type="ECO:0000256" key="1">
    <source>
        <dbReference type="ARBA" id="ARBA00004442"/>
    </source>
</evidence>
<dbReference type="STRING" id="485917.Phep_3096"/>
<feature type="domain" description="Outer membrane protein beta-barrel" evidence="4">
    <location>
        <begin position="463"/>
        <end position="857"/>
    </location>
</feature>
<dbReference type="OrthoDB" id="606851at2"/>
<keyword evidence="5" id="KW-0675">Receptor</keyword>
<dbReference type="eggNOG" id="COG1629">
    <property type="taxonomic scope" value="Bacteria"/>
</dbReference>
<dbReference type="Gene3D" id="2.40.170.20">
    <property type="entry name" value="TonB-dependent receptor, beta-barrel domain"/>
    <property type="match status" value="1"/>
</dbReference>
<reference evidence="5 6" key="1">
    <citation type="journal article" date="2009" name="Stand. Genomic Sci.">
        <title>Complete genome sequence of Pedobacter heparinus type strain (HIM 762-3).</title>
        <authorList>
            <person name="Han C."/>
            <person name="Spring S."/>
            <person name="Lapidus A."/>
            <person name="Del Rio T.G."/>
            <person name="Tice H."/>
            <person name="Copeland A."/>
            <person name="Cheng J.F."/>
            <person name="Lucas S."/>
            <person name="Chen F."/>
            <person name="Nolan M."/>
            <person name="Bruce D."/>
            <person name="Goodwin L."/>
            <person name="Pitluck S."/>
            <person name="Ivanova N."/>
            <person name="Mavromatis K."/>
            <person name="Mikhailova N."/>
            <person name="Pati A."/>
            <person name="Chen A."/>
            <person name="Palaniappan K."/>
            <person name="Land M."/>
            <person name="Hauser L."/>
            <person name="Chang Y.J."/>
            <person name="Jeffries C.C."/>
            <person name="Saunders E."/>
            <person name="Chertkov O."/>
            <person name="Brettin T."/>
            <person name="Goker M."/>
            <person name="Rohde M."/>
            <person name="Bristow J."/>
            <person name="Eisen J.A."/>
            <person name="Markowitz V."/>
            <person name="Hugenholtz P."/>
            <person name="Kyrpides N.C."/>
            <person name="Klenk H.P."/>
            <person name="Detter J.C."/>
        </authorList>
    </citation>
    <scope>NUCLEOTIDE SEQUENCE [LARGE SCALE GENOMIC DNA]</scope>
    <source>
        <strain evidence="6">ATCC 13125 / DSM 2366 / CIP 104194 / JCM 7457 / NBRC 12017 / NCIMB 9290 / NRRL B-14731 / HIM 762-3</strain>
    </source>
</reference>
<dbReference type="Pfam" id="PF14905">
    <property type="entry name" value="OMP_b-brl_3"/>
    <property type="match status" value="1"/>
</dbReference>
<dbReference type="KEGG" id="phe:Phep_3096"/>
<keyword evidence="3" id="KW-0998">Cell outer membrane</keyword>
<gene>
    <name evidence="5" type="ordered locus">Phep_3096</name>
</gene>
<dbReference type="GO" id="GO:0009279">
    <property type="term" value="C:cell outer membrane"/>
    <property type="evidence" value="ECO:0007669"/>
    <property type="project" value="UniProtKB-SubCell"/>
</dbReference>
<evidence type="ECO:0000259" key="4">
    <source>
        <dbReference type="Pfam" id="PF14905"/>
    </source>
</evidence>
<dbReference type="EMBL" id="CP001681">
    <property type="protein sequence ID" value="ACU05293.1"/>
    <property type="molecule type" value="Genomic_DNA"/>
</dbReference>
<sequence>MKRFIQMTMMLMVFSYFSGQAQSRKISISANKLPLTRILEQIEKECTYSIVYSNEVIPDTVLVTVNVKRISVAELLDKILPEKQLFYKMMSERMLVIGSNRTVRLPVEEAENKITLSGRINDQKKNVLAFASVGLLQGLSYVGGSISNDNGVFQLSYPFKTQVKYTIKISSIGYQPLSVDFVYPDTVALKNLLLKEEQHTLNTVSITAARPLIERKTDRYIVNVEGSALADGNTGLEVLQKSPGIWVNSEGAIKIKGNQSVMVMINDVVQRMSEEDLAQYLRTLRSEDIKKIEIISNPPSEFEAAGAGGIVHIVLKKARMDGFAGQIGAAYKYGNRPFYAGGVSADYKVKNLYAQGNVSLVKDKSNYIGGRADIVYPDQSTYAGRTDRYNDNSRDQYRFGLAYDLSKNQLIGLQVMGAGSEMLQTFKTSILLNKPAELISGNALSDWVRRPKNTGATLNYLLRLDSTGSTFKVIGDYVQSSKTELNDFTSQYTDPSRNSRYRNNTPNLTNIYSLQADYTKVLNSKLELKTGLKYVSAKRDNTILSEDFIADEWVKNTGTSNQFIYDEHLLMAYVTLEKNIHKTSIKLGLRAEETDMKGNSITSGQTFSRKYLGWFPTAFLVQKLNEKTGSAIYLNYSRRLRRPQFNYLNPYRLQLNDYEVMTGNPDLLPEYTHKIELGYNFWNGFSADVYYSRTENTIAQFVNPIADNVIEYQPRNFNNSSDYGITLDAPVKLFKWWTTNNSVVLFHLATEISNFKVDQYSVYAKSMHTITLKHLFDFDMFANYSSPYVTSNSKMGYIFYLDLGFTKKLLDNQLRMRLSLTDIFDTFKEQEYTNYKDTRISSYQKRPTRTIGLSLSYSFSSGKKFKNKKIEQSNEEEKNRIGN</sequence>
<dbReference type="InterPro" id="IPR041700">
    <property type="entry name" value="OMP_b-brl_3"/>
</dbReference>
<comment type="subcellular location">
    <subcellularLocation>
        <location evidence="1">Cell outer membrane</location>
    </subcellularLocation>
</comment>
<keyword evidence="6" id="KW-1185">Reference proteome</keyword>
<name>C6Y368_PEDHD</name>
<evidence type="ECO:0000256" key="2">
    <source>
        <dbReference type="ARBA" id="ARBA00023136"/>
    </source>
</evidence>
<dbReference type="AlphaFoldDB" id="C6Y368"/>
<dbReference type="Proteomes" id="UP000000852">
    <property type="component" value="Chromosome"/>
</dbReference>
<evidence type="ECO:0000313" key="5">
    <source>
        <dbReference type="EMBL" id="ACU05293.1"/>
    </source>
</evidence>
<evidence type="ECO:0000256" key="3">
    <source>
        <dbReference type="ARBA" id="ARBA00023237"/>
    </source>
</evidence>
<accession>C6Y368</accession>
<organism evidence="5 6">
    <name type="scientific">Pedobacter heparinus (strain ATCC 13125 / DSM 2366 / CIP 104194 / JCM 7457 / NBRC 12017 / NCIMB 9290 / NRRL B-14731 / HIM 762-3)</name>
    <dbReference type="NCBI Taxonomy" id="485917"/>
    <lineage>
        <taxon>Bacteria</taxon>
        <taxon>Pseudomonadati</taxon>
        <taxon>Bacteroidota</taxon>
        <taxon>Sphingobacteriia</taxon>
        <taxon>Sphingobacteriales</taxon>
        <taxon>Sphingobacteriaceae</taxon>
        <taxon>Pedobacter</taxon>
    </lineage>
</organism>
<dbReference type="RefSeq" id="WP_015808902.1">
    <property type="nucleotide sequence ID" value="NC_013061.1"/>
</dbReference>
<keyword evidence="2" id="KW-0472">Membrane</keyword>
<evidence type="ECO:0000313" key="6">
    <source>
        <dbReference type="Proteomes" id="UP000000852"/>
    </source>
</evidence>
<dbReference type="HOGENOM" id="CLU_017617_1_0_10"/>
<dbReference type="InterPro" id="IPR008969">
    <property type="entry name" value="CarboxyPept-like_regulatory"/>
</dbReference>
<dbReference type="SUPFAM" id="SSF56935">
    <property type="entry name" value="Porins"/>
    <property type="match status" value="1"/>
</dbReference>
<dbReference type="InterPro" id="IPR036942">
    <property type="entry name" value="Beta-barrel_TonB_sf"/>
</dbReference>
<protein>
    <submittedName>
        <fullName evidence="5">TonB-dependent receptor</fullName>
    </submittedName>
</protein>
<dbReference type="SUPFAM" id="SSF49464">
    <property type="entry name" value="Carboxypeptidase regulatory domain-like"/>
    <property type="match status" value="1"/>
</dbReference>
<proteinExistence type="predicted"/>